<dbReference type="Pfam" id="PF20151">
    <property type="entry name" value="DUF6533"/>
    <property type="match status" value="1"/>
</dbReference>
<protein>
    <recommendedName>
        <fullName evidence="2">DUF6533 domain-containing protein</fullName>
    </recommendedName>
</protein>
<keyword evidence="1" id="KW-0472">Membrane</keyword>
<dbReference type="Proteomes" id="UP000292957">
    <property type="component" value="Unassembled WGS sequence"/>
</dbReference>
<feature type="transmembrane region" description="Helical" evidence="1">
    <location>
        <begin position="151"/>
        <end position="172"/>
    </location>
</feature>
<organism evidence="3">
    <name type="scientific">Dichomitus squalens</name>
    <dbReference type="NCBI Taxonomy" id="114155"/>
    <lineage>
        <taxon>Eukaryota</taxon>
        <taxon>Fungi</taxon>
        <taxon>Dikarya</taxon>
        <taxon>Basidiomycota</taxon>
        <taxon>Agaricomycotina</taxon>
        <taxon>Agaricomycetes</taxon>
        <taxon>Polyporales</taxon>
        <taxon>Polyporaceae</taxon>
        <taxon>Dichomitus</taxon>
    </lineage>
</organism>
<feature type="transmembrane region" description="Helical" evidence="1">
    <location>
        <begin position="108"/>
        <end position="130"/>
    </location>
</feature>
<dbReference type="EMBL" id="ML143555">
    <property type="protein sequence ID" value="TBU22158.1"/>
    <property type="molecule type" value="Genomic_DNA"/>
</dbReference>
<feature type="domain" description="DUF6533" evidence="2">
    <location>
        <begin position="11"/>
        <end position="55"/>
    </location>
</feature>
<evidence type="ECO:0000259" key="2">
    <source>
        <dbReference type="Pfam" id="PF20151"/>
    </source>
</evidence>
<dbReference type="OrthoDB" id="3261349at2759"/>
<keyword evidence="1" id="KW-0812">Transmembrane</keyword>
<reference evidence="3" key="1">
    <citation type="submission" date="2019-01" db="EMBL/GenBank/DDBJ databases">
        <title>Draft genome sequences of three monokaryotic isolates of the white-rot basidiomycete fungus Dichomitus squalens.</title>
        <authorList>
            <consortium name="DOE Joint Genome Institute"/>
            <person name="Lopez S.C."/>
            <person name="Andreopoulos B."/>
            <person name="Pangilinan J."/>
            <person name="Lipzen A."/>
            <person name="Riley R."/>
            <person name="Ahrendt S."/>
            <person name="Ng V."/>
            <person name="Barry K."/>
            <person name="Daum C."/>
            <person name="Grigoriev I.V."/>
            <person name="Hilden K.S."/>
            <person name="Makela M.R."/>
            <person name="de Vries R.P."/>
        </authorList>
    </citation>
    <scope>NUCLEOTIDE SEQUENCE [LARGE SCALE GENOMIC DNA]</scope>
    <source>
        <strain evidence="3">OM18370.1</strain>
    </source>
</reference>
<accession>A0A4Q9M7Q2</accession>
<gene>
    <name evidence="3" type="ORF">BD311DRAFT_733427</name>
</gene>
<sequence>MSQFDTANRLFSTVGLTLLYYNFATTVDLEVERYWSGSRSWASVFFFINRYTAVLAHIPVVYEFFGLMPESWTITSVHLSQEPVPQDMIAQPGCDLTVSINQSANSTIFLAVAWGVMLVLDATVFTITFFQAIHMDRLWSHSLAHRMLIDGALYFGVLAVFYLSDIVTYVVAPIAYKGVLTTLTNILSNVLVSRMMLNIRDPNLFELPRHWPEELGRLSAPEPR</sequence>
<evidence type="ECO:0000256" key="1">
    <source>
        <dbReference type="SAM" id="Phobius"/>
    </source>
</evidence>
<proteinExistence type="predicted"/>
<dbReference type="AlphaFoldDB" id="A0A4Q9M7Q2"/>
<dbReference type="InterPro" id="IPR045340">
    <property type="entry name" value="DUF6533"/>
</dbReference>
<feature type="transmembrane region" description="Helical" evidence="1">
    <location>
        <begin position="41"/>
        <end position="62"/>
    </location>
</feature>
<name>A0A4Q9M7Q2_9APHY</name>
<keyword evidence="1" id="KW-1133">Transmembrane helix</keyword>
<feature type="transmembrane region" description="Helical" evidence="1">
    <location>
        <begin position="178"/>
        <end position="197"/>
    </location>
</feature>
<evidence type="ECO:0000313" key="3">
    <source>
        <dbReference type="EMBL" id="TBU22158.1"/>
    </source>
</evidence>